<accession>A0A951QFY8</accession>
<dbReference type="GO" id="GO:0080030">
    <property type="term" value="F:methyl indole-3-acetate esterase activity"/>
    <property type="evidence" value="ECO:0007669"/>
    <property type="project" value="TreeGrafter"/>
</dbReference>
<dbReference type="Pfam" id="PF12697">
    <property type="entry name" value="Abhydrolase_6"/>
    <property type="match status" value="1"/>
</dbReference>
<name>A0A951QFY8_9CYAN</name>
<dbReference type="PANTHER" id="PTHR10992:SF1086">
    <property type="entry name" value="AB HYDROLASE-1 DOMAIN-CONTAINING PROTEIN"/>
    <property type="match status" value="1"/>
</dbReference>
<sequence length="241" mass="26156">MSNKTFVLVHGAWLGAWCWDQVKPLLTAAGHDVVVLDLPGSGADQTPIAQVTLQGYTDRVVETINAQAQPVILVGHSMGGIVISQANEVVPDRVEKLVYISAYLLQAGESLYGKTQEPEHAGSKLFANWVQTSPEAASVNPDGVKEVFCADCSDTDVAVIQAKMREQAIAPLATPLTVHADAKQYAEKRFYIETTRDNTVPHIIQQKMYAALPCQKVLTMATSHSPFAANPQQLVEFLTTL</sequence>
<dbReference type="InterPro" id="IPR045889">
    <property type="entry name" value="MES/HNL"/>
</dbReference>
<dbReference type="SUPFAM" id="SSF53474">
    <property type="entry name" value="alpha/beta-Hydrolases"/>
    <property type="match status" value="1"/>
</dbReference>
<dbReference type="GO" id="GO:0080032">
    <property type="term" value="F:methyl jasmonate esterase activity"/>
    <property type="evidence" value="ECO:0007669"/>
    <property type="project" value="TreeGrafter"/>
</dbReference>
<dbReference type="Proteomes" id="UP000757435">
    <property type="component" value="Unassembled WGS sequence"/>
</dbReference>
<protein>
    <submittedName>
        <fullName evidence="2">Alpha/beta fold hydrolase</fullName>
    </submittedName>
</protein>
<dbReference type="EMBL" id="JAHHHD010000048">
    <property type="protein sequence ID" value="MBW4661858.1"/>
    <property type="molecule type" value="Genomic_DNA"/>
</dbReference>
<reference evidence="2" key="1">
    <citation type="submission" date="2021-05" db="EMBL/GenBank/DDBJ databases">
        <authorList>
            <person name="Pietrasiak N."/>
            <person name="Ward R."/>
            <person name="Stajich J.E."/>
            <person name="Kurbessoian T."/>
        </authorList>
    </citation>
    <scope>NUCLEOTIDE SEQUENCE</scope>
    <source>
        <strain evidence="2">UHER 2000/2452</strain>
    </source>
</reference>
<keyword evidence="2" id="KW-0378">Hydrolase</keyword>
<organism evidence="2 3">
    <name type="scientific">Drouetiella hepatica Uher 2000/2452</name>
    <dbReference type="NCBI Taxonomy" id="904376"/>
    <lineage>
        <taxon>Bacteria</taxon>
        <taxon>Bacillati</taxon>
        <taxon>Cyanobacteriota</taxon>
        <taxon>Cyanophyceae</taxon>
        <taxon>Oculatellales</taxon>
        <taxon>Oculatellaceae</taxon>
        <taxon>Drouetiella</taxon>
    </lineage>
</organism>
<evidence type="ECO:0000313" key="2">
    <source>
        <dbReference type="EMBL" id="MBW4661858.1"/>
    </source>
</evidence>
<evidence type="ECO:0000313" key="3">
    <source>
        <dbReference type="Proteomes" id="UP000757435"/>
    </source>
</evidence>
<dbReference type="InterPro" id="IPR029058">
    <property type="entry name" value="AB_hydrolase_fold"/>
</dbReference>
<gene>
    <name evidence="2" type="ORF">KME15_24590</name>
</gene>
<dbReference type="AlphaFoldDB" id="A0A951QFY8"/>
<dbReference type="PANTHER" id="PTHR10992">
    <property type="entry name" value="METHYLESTERASE FAMILY MEMBER"/>
    <property type="match status" value="1"/>
</dbReference>
<comment type="caution">
    <text evidence="2">The sequence shown here is derived from an EMBL/GenBank/DDBJ whole genome shotgun (WGS) entry which is preliminary data.</text>
</comment>
<dbReference type="InterPro" id="IPR000073">
    <property type="entry name" value="AB_hydrolase_1"/>
</dbReference>
<reference evidence="2" key="2">
    <citation type="journal article" date="2022" name="Microbiol. Resour. Announc.">
        <title>Metagenome Sequencing to Explore Phylogenomics of Terrestrial Cyanobacteria.</title>
        <authorList>
            <person name="Ward R.D."/>
            <person name="Stajich J.E."/>
            <person name="Johansen J.R."/>
            <person name="Huntemann M."/>
            <person name="Clum A."/>
            <person name="Foster B."/>
            <person name="Foster B."/>
            <person name="Roux S."/>
            <person name="Palaniappan K."/>
            <person name="Varghese N."/>
            <person name="Mukherjee S."/>
            <person name="Reddy T.B.K."/>
            <person name="Daum C."/>
            <person name="Copeland A."/>
            <person name="Chen I.A."/>
            <person name="Ivanova N.N."/>
            <person name="Kyrpides N.C."/>
            <person name="Shapiro N."/>
            <person name="Eloe-Fadrosh E.A."/>
            <person name="Pietrasiak N."/>
        </authorList>
    </citation>
    <scope>NUCLEOTIDE SEQUENCE</scope>
    <source>
        <strain evidence="2">UHER 2000/2452</strain>
    </source>
</reference>
<evidence type="ECO:0000259" key="1">
    <source>
        <dbReference type="Pfam" id="PF12697"/>
    </source>
</evidence>
<feature type="domain" description="AB hydrolase-1" evidence="1">
    <location>
        <begin position="6"/>
        <end position="236"/>
    </location>
</feature>
<dbReference type="Gene3D" id="3.40.50.1820">
    <property type="entry name" value="alpha/beta hydrolase"/>
    <property type="match status" value="1"/>
</dbReference>
<proteinExistence type="predicted"/>